<organism evidence="2 3">
    <name type="scientific">Polyplax serrata</name>
    <name type="common">Common mouse louse</name>
    <dbReference type="NCBI Taxonomy" id="468196"/>
    <lineage>
        <taxon>Eukaryota</taxon>
        <taxon>Metazoa</taxon>
        <taxon>Ecdysozoa</taxon>
        <taxon>Arthropoda</taxon>
        <taxon>Hexapoda</taxon>
        <taxon>Insecta</taxon>
        <taxon>Pterygota</taxon>
        <taxon>Neoptera</taxon>
        <taxon>Paraneoptera</taxon>
        <taxon>Psocodea</taxon>
        <taxon>Troctomorpha</taxon>
        <taxon>Phthiraptera</taxon>
        <taxon>Anoplura</taxon>
        <taxon>Polyplacidae</taxon>
        <taxon>Polyplax</taxon>
    </lineage>
</organism>
<evidence type="ECO:0000256" key="1">
    <source>
        <dbReference type="SAM" id="MobiDB-lite"/>
    </source>
</evidence>
<evidence type="ECO:0000313" key="3">
    <source>
        <dbReference type="Proteomes" id="UP001359485"/>
    </source>
</evidence>
<dbReference type="Proteomes" id="UP001359485">
    <property type="component" value="Unassembled WGS sequence"/>
</dbReference>
<accession>A0ABR1BBX1</accession>
<keyword evidence="3" id="KW-1185">Reference proteome</keyword>
<protein>
    <submittedName>
        <fullName evidence="2">Uncharacterized protein</fullName>
    </submittedName>
</protein>
<evidence type="ECO:0000313" key="2">
    <source>
        <dbReference type="EMBL" id="KAK6640294.1"/>
    </source>
</evidence>
<dbReference type="EMBL" id="JAWJWF010000001">
    <property type="protein sequence ID" value="KAK6640294.1"/>
    <property type="molecule type" value="Genomic_DNA"/>
</dbReference>
<gene>
    <name evidence="2" type="ORF">RUM44_011980</name>
</gene>
<name>A0ABR1BBX1_POLSC</name>
<proteinExistence type="predicted"/>
<sequence length="98" mass="11076">MDGTDRNGLPSLNQPRDPADKVLKEQSSELWSYRWGLRAQGRGCDKQTNRVWGRMQTQGESKEMTMIFGCQVRGIQQTREAALEAGVPSLRDPIVELI</sequence>
<reference evidence="2 3" key="1">
    <citation type="submission" date="2023-09" db="EMBL/GenBank/DDBJ databases">
        <title>Genomes of two closely related lineages of the louse Polyplax serrata with different host specificities.</title>
        <authorList>
            <person name="Martinu J."/>
            <person name="Tarabai H."/>
            <person name="Stefka J."/>
            <person name="Hypsa V."/>
        </authorList>
    </citation>
    <scope>NUCLEOTIDE SEQUENCE [LARGE SCALE GENOMIC DNA]</scope>
    <source>
        <strain evidence="2">98ZLc_SE</strain>
    </source>
</reference>
<comment type="caution">
    <text evidence="2">The sequence shown here is derived from an EMBL/GenBank/DDBJ whole genome shotgun (WGS) entry which is preliminary data.</text>
</comment>
<feature type="region of interest" description="Disordered" evidence="1">
    <location>
        <begin position="1"/>
        <end position="23"/>
    </location>
</feature>